<dbReference type="OrthoDB" id="5952546at2759"/>
<feature type="region of interest" description="Disordered" evidence="1">
    <location>
        <begin position="996"/>
        <end position="1021"/>
    </location>
</feature>
<feature type="compositionally biased region" description="Polar residues" evidence="1">
    <location>
        <begin position="366"/>
        <end position="576"/>
    </location>
</feature>
<proteinExistence type="predicted"/>
<dbReference type="InterPro" id="IPR013087">
    <property type="entry name" value="Znf_C2H2_type"/>
</dbReference>
<organism evidence="3 4">
    <name type="scientific">Branchiostoma floridae</name>
    <name type="common">Florida lancelet</name>
    <name type="synonym">Amphioxus</name>
    <dbReference type="NCBI Taxonomy" id="7739"/>
    <lineage>
        <taxon>Eukaryota</taxon>
        <taxon>Metazoa</taxon>
        <taxon>Chordata</taxon>
        <taxon>Cephalochordata</taxon>
        <taxon>Leptocardii</taxon>
        <taxon>Amphioxiformes</taxon>
        <taxon>Branchiostomatidae</taxon>
        <taxon>Branchiostoma</taxon>
    </lineage>
</organism>
<dbReference type="Pfam" id="PF20231">
    <property type="entry name" value="DUF6589"/>
    <property type="match status" value="1"/>
</dbReference>
<reference evidence="4" key="2">
    <citation type="submission" date="2025-08" db="UniProtKB">
        <authorList>
            <consortium name="RefSeq"/>
        </authorList>
    </citation>
    <scope>IDENTIFICATION</scope>
    <source>
        <strain evidence="4">S238N-H82</strain>
        <tissue evidence="4">Testes</tissue>
    </source>
</reference>
<feature type="region of interest" description="Disordered" evidence="1">
    <location>
        <begin position="366"/>
        <end position="581"/>
    </location>
</feature>
<feature type="compositionally biased region" description="Basic and acidic residues" evidence="1">
    <location>
        <begin position="125"/>
        <end position="134"/>
    </location>
</feature>
<dbReference type="GO" id="GO:0045095">
    <property type="term" value="C:keratin filament"/>
    <property type="evidence" value="ECO:0007669"/>
    <property type="project" value="InterPro"/>
</dbReference>
<name>A0A9J7LAB4_BRAFL</name>
<dbReference type="PROSITE" id="PS00028">
    <property type="entry name" value="ZINC_FINGER_C2H2_1"/>
    <property type="match status" value="1"/>
</dbReference>
<evidence type="ECO:0000256" key="1">
    <source>
        <dbReference type="SAM" id="MobiDB-lite"/>
    </source>
</evidence>
<dbReference type="KEGG" id="bfo:118417615"/>
<accession>A0A9J7LAB4</accession>
<evidence type="ECO:0000259" key="2">
    <source>
        <dbReference type="PROSITE" id="PS00028"/>
    </source>
</evidence>
<gene>
    <name evidence="4" type="primary">LOC118417615</name>
</gene>
<keyword evidence="3" id="KW-1185">Reference proteome</keyword>
<dbReference type="Proteomes" id="UP000001554">
    <property type="component" value="Chromosome 6"/>
</dbReference>
<dbReference type="InterPro" id="IPR046496">
    <property type="entry name" value="DUF6589"/>
</dbReference>
<dbReference type="PANTHER" id="PTHR37492:SF4">
    <property type="entry name" value="TSC22 DOMAIN FAMILY PROTEIN 3 ISOFORM X1"/>
    <property type="match status" value="1"/>
</dbReference>
<evidence type="ECO:0000313" key="3">
    <source>
        <dbReference type="Proteomes" id="UP000001554"/>
    </source>
</evidence>
<dbReference type="AlphaFoldDB" id="A0A9J7LAB4"/>
<feature type="compositionally biased region" description="Low complexity" evidence="1">
    <location>
        <begin position="141"/>
        <end position="153"/>
    </location>
</feature>
<protein>
    <submittedName>
        <fullName evidence="4">Uncharacterized protein LOC118417615</fullName>
    </submittedName>
</protein>
<feature type="compositionally biased region" description="Polar residues" evidence="1">
    <location>
        <begin position="1002"/>
        <end position="1012"/>
    </location>
</feature>
<dbReference type="RefSeq" id="XP_035679119.1">
    <property type="nucleotide sequence ID" value="XM_035823226.1"/>
</dbReference>
<feature type="domain" description="C2H2-type" evidence="2">
    <location>
        <begin position="975"/>
        <end position="998"/>
    </location>
</feature>
<dbReference type="GeneID" id="118417615"/>
<sequence length="1239" mass="138339">MSAPKKVGVQTSNLHDFCRLCDSNQKIKGTLQHCRLIFRAKIAQSWVKKEPGTPSPPPIPIVDVLQYIGLDVSEQDESKSHRICEACCRKVARVRGSIGDLNEWKANEGRKDACRSPVATRKRSRETPSKTPRDNKKRATKTPTKAATPSVAAKPDKGKKMSRLPDRKSDTKLSISYQSKERTHSCKQDVAGIAENLAKGKFDTCAKMIMIHPTLRLKIWDQLVQQVQAERTSLLATSPSPSILRKTTPSDLQNFSYSAMETELKERTPLLHMVLSNISNDSQVHTCVAASIAIRGKEARMSALAYITDAILQYGGTKKSAIEMLAKMGISTNHNNAVAKQHEMSLNHDKTVKEWKRDLEAYYNRDTSQPASTNPSLSQPASTNPALSQPASNDPSLSQPASTNPALSQPASNDPSLSQPASYNPSLSQPASTDPSLSQPASTHPSLSQPASYNPVLSQPASYNPALSQPASYNPALSQPASYNPSLSQPASTDPSLSQPASTHPALSQPASYNPALSQPASTDPAPSQPASYNPALSQPASYNPALSQPASYNPALSQPASYNPALSQPASTHPSLSEPASYNPSLNLLASSNPPLSLLYSCNTPPHLSFAFEITDEEMAMCGLQSLNIDDAPSPTGFCPLPPCTYGITFDNVNFYVKAHHQTNSKHNTMLNWTHHVAVLDRITPHHLRNTGSTKPLPDLNLDEVLPTHLDQQHTRREFVVMATRVIPRHLKEFEIFKDVVVAHIPHQYSKEMAEKSTEVPLGLLFKDECKTGDLVDILLHFQNEYVPRQGENMVPIFVGGDRLSEGNSRNIQWAFAEGDTREDRLQGIFVKFEDWHAIRNKHGIHKSIFFSEKSAREHGSMCSNMNVLRASNAKKGPHQDYNSYKEFVDKDLDALILTVAMDYFGMDTMEDLPKKNCFPPDIAVADKETRRAWLSEQVGHIIDKYVMLKEGEIVSNVASGVKSSFFPPEPLPCRYPDCHRTFRHEKIRNDHEIQAHDLNMQPTPNPNSSPDKPKESCQEEDYKRNYTLARLSYGLFLRNMRDAVKEGDGERLQRLYSFAMLYYRAYGHTQYAYSSFLMKVQVASILSPHMAHSLVWNRFFNKRGGMGQNISLDLNLENHNNFAKSFLKNMGPNLNEKSALRVTRSLHYLKALMDNQNAALGRRGASGYHHKEKWDEDIKLLVEENRKADLLAVIPGRAFESFPSFNRNLLHKIDYNKTAKWMKEKLKSWNKHYHTDL</sequence>
<reference evidence="3" key="1">
    <citation type="journal article" date="2020" name="Nat. Ecol. Evol.">
        <title>Deeply conserved synteny resolves early events in vertebrate evolution.</title>
        <authorList>
            <person name="Simakov O."/>
            <person name="Marletaz F."/>
            <person name="Yue J.X."/>
            <person name="O'Connell B."/>
            <person name="Jenkins J."/>
            <person name="Brandt A."/>
            <person name="Calef R."/>
            <person name="Tung C.H."/>
            <person name="Huang T.K."/>
            <person name="Schmutz J."/>
            <person name="Satoh N."/>
            <person name="Yu J.K."/>
            <person name="Putnam N.H."/>
            <person name="Green R.E."/>
            <person name="Rokhsar D.S."/>
        </authorList>
    </citation>
    <scope>NUCLEOTIDE SEQUENCE [LARGE SCALE GENOMIC DNA]</scope>
    <source>
        <strain evidence="3">S238N-H82</strain>
    </source>
</reference>
<feature type="compositionally biased region" description="Basic and acidic residues" evidence="1">
    <location>
        <begin position="154"/>
        <end position="171"/>
    </location>
</feature>
<feature type="region of interest" description="Disordered" evidence="1">
    <location>
        <begin position="109"/>
        <end position="181"/>
    </location>
</feature>
<dbReference type="PANTHER" id="PTHR37492">
    <property type="entry name" value="SI:CH211-171H4.7-RELATED"/>
    <property type="match status" value="1"/>
</dbReference>
<dbReference type="GO" id="GO:0005829">
    <property type="term" value="C:cytosol"/>
    <property type="evidence" value="ECO:0007669"/>
    <property type="project" value="UniProtKB-ARBA"/>
</dbReference>
<evidence type="ECO:0000313" key="4">
    <source>
        <dbReference type="RefSeq" id="XP_035679119.1"/>
    </source>
</evidence>